<evidence type="ECO:0000256" key="8">
    <source>
        <dbReference type="ARBA" id="ARBA00041632"/>
    </source>
</evidence>
<evidence type="ECO:0000313" key="11">
    <source>
        <dbReference type="Proteomes" id="UP000824782"/>
    </source>
</evidence>
<evidence type="ECO:0000256" key="7">
    <source>
        <dbReference type="ARBA" id="ARBA00040801"/>
    </source>
</evidence>
<evidence type="ECO:0000256" key="6">
    <source>
        <dbReference type="ARBA" id="ARBA00038029"/>
    </source>
</evidence>
<keyword evidence="5" id="KW-0949">S-adenosyl-L-methionine</keyword>
<dbReference type="EMBL" id="WNYA01000008">
    <property type="protein sequence ID" value="KAG8558735.1"/>
    <property type="molecule type" value="Genomic_DNA"/>
</dbReference>
<comment type="subcellular location">
    <subcellularLocation>
        <location evidence="1">Cytoplasm</location>
    </subcellularLocation>
</comment>
<dbReference type="Pfam" id="PF10294">
    <property type="entry name" value="Methyltransf_16"/>
    <property type="match status" value="1"/>
</dbReference>
<reference evidence="10" key="1">
    <citation type="thesis" date="2020" institute="ProQuest LLC" country="789 East Eisenhower Parkway, Ann Arbor, MI, USA">
        <title>Comparative Genomics and Chromosome Evolution.</title>
        <authorList>
            <person name="Mudd A.B."/>
        </authorList>
    </citation>
    <scope>NUCLEOTIDE SEQUENCE</scope>
    <source>
        <strain evidence="10">237g6f4</strain>
        <tissue evidence="10">Blood</tissue>
    </source>
</reference>
<comment type="similarity">
    <text evidence="6">Belongs to the methyltransferase superfamily. METTL21 family.</text>
</comment>
<accession>A0AAV7AH84</accession>
<dbReference type="GO" id="GO:0008168">
    <property type="term" value="F:methyltransferase activity"/>
    <property type="evidence" value="ECO:0007669"/>
    <property type="project" value="UniProtKB-KW"/>
</dbReference>
<dbReference type="GO" id="GO:0005829">
    <property type="term" value="C:cytosol"/>
    <property type="evidence" value="ECO:0007669"/>
    <property type="project" value="TreeGrafter"/>
</dbReference>
<evidence type="ECO:0000256" key="1">
    <source>
        <dbReference type="ARBA" id="ARBA00004496"/>
    </source>
</evidence>
<keyword evidence="3" id="KW-0489">Methyltransferase</keyword>
<dbReference type="AlphaFoldDB" id="A0AAV7AH84"/>
<dbReference type="CDD" id="cd02440">
    <property type="entry name" value="AdoMet_MTases"/>
    <property type="match status" value="1"/>
</dbReference>
<dbReference type="Gene3D" id="3.40.50.150">
    <property type="entry name" value="Vaccinia Virus protein VP39"/>
    <property type="match status" value="1"/>
</dbReference>
<evidence type="ECO:0000256" key="9">
    <source>
        <dbReference type="ARBA" id="ARBA00049497"/>
    </source>
</evidence>
<dbReference type="InterPro" id="IPR029063">
    <property type="entry name" value="SAM-dependent_MTases_sf"/>
</dbReference>
<evidence type="ECO:0000256" key="3">
    <source>
        <dbReference type="ARBA" id="ARBA00022603"/>
    </source>
</evidence>
<keyword evidence="4" id="KW-0808">Transferase</keyword>
<organism evidence="10 11">
    <name type="scientific">Engystomops pustulosus</name>
    <name type="common">Tungara frog</name>
    <name type="synonym">Physalaemus pustulosus</name>
    <dbReference type="NCBI Taxonomy" id="76066"/>
    <lineage>
        <taxon>Eukaryota</taxon>
        <taxon>Metazoa</taxon>
        <taxon>Chordata</taxon>
        <taxon>Craniata</taxon>
        <taxon>Vertebrata</taxon>
        <taxon>Euteleostomi</taxon>
        <taxon>Amphibia</taxon>
        <taxon>Batrachia</taxon>
        <taxon>Anura</taxon>
        <taxon>Neobatrachia</taxon>
        <taxon>Hyloidea</taxon>
        <taxon>Leptodactylidae</taxon>
        <taxon>Leiuperinae</taxon>
        <taxon>Engystomops</taxon>
    </lineage>
</organism>
<keyword evidence="2" id="KW-0963">Cytoplasm</keyword>
<dbReference type="InterPro" id="IPR019410">
    <property type="entry name" value="Methyltransf_16"/>
</dbReference>
<gene>
    <name evidence="10" type="ORF">GDO81_017131</name>
</gene>
<dbReference type="PANTHER" id="PTHR14614">
    <property type="entry name" value="HEPATOCELLULAR CARCINOMA-ASSOCIATED ANTIGEN"/>
    <property type="match status" value="1"/>
</dbReference>
<protein>
    <recommendedName>
        <fullName evidence="7">Protein N-lysine methyltransferase METTL21A</fullName>
    </recommendedName>
    <alternativeName>
        <fullName evidence="8">Methyltransferase-like protein 21A</fullName>
    </alternativeName>
</protein>
<evidence type="ECO:0000313" key="10">
    <source>
        <dbReference type="EMBL" id="KAG8558735.1"/>
    </source>
</evidence>
<dbReference type="Proteomes" id="UP000824782">
    <property type="component" value="Unassembled WGS sequence"/>
</dbReference>
<sequence length="278" mass="31527">MHSGSLQALWVGAGGTVMLHPQLSVHFLKLFFLNIAQFLNIVRTLPGPAKKMTSMSLLYEFTKMALVPYDGQVLSGLKRFHNSSTTYTFSNHTIRIKQDWKELGVAAVVWDAAVVLCMYLEAGGVNLQGRSVIELGAGTGLVGIVAALLGGDVTVTDRDMAMEFLKSNVYDNLPKELEHRMSVKPLNWGVGLENYSPFDVILGADIIYLEETFQDLLKTLIHLSSEHTVILLSCRLRYQRDHNFLDMMRKHFTVDQVHYDKNLDVYIFKAWKRLREEF</sequence>
<comment type="caution">
    <text evidence="10">The sequence shown here is derived from an EMBL/GenBank/DDBJ whole genome shotgun (WGS) entry which is preliminary data.</text>
</comment>
<evidence type="ECO:0000256" key="5">
    <source>
        <dbReference type="ARBA" id="ARBA00022691"/>
    </source>
</evidence>
<dbReference type="GO" id="GO:0032991">
    <property type="term" value="C:protein-containing complex"/>
    <property type="evidence" value="ECO:0007669"/>
    <property type="project" value="TreeGrafter"/>
</dbReference>
<evidence type="ECO:0000256" key="2">
    <source>
        <dbReference type="ARBA" id="ARBA00022490"/>
    </source>
</evidence>
<keyword evidence="11" id="KW-1185">Reference proteome</keyword>
<evidence type="ECO:0000256" key="4">
    <source>
        <dbReference type="ARBA" id="ARBA00022679"/>
    </source>
</evidence>
<dbReference type="GO" id="GO:0032259">
    <property type="term" value="P:methylation"/>
    <property type="evidence" value="ECO:0007669"/>
    <property type="project" value="UniProtKB-KW"/>
</dbReference>
<comment type="catalytic activity">
    <reaction evidence="9">
        <text>L-lysyl-[protein] + 3 S-adenosyl-L-methionine = N(6),N(6),N(6)-trimethyl-L-lysyl-[protein] + 3 S-adenosyl-L-homocysteine + 3 H(+)</text>
        <dbReference type="Rhea" id="RHEA:54192"/>
        <dbReference type="Rhea" id="RHEA-COMP:9752"/>
        <dbReference type="Rhea" id="RHEA-COMP:13826"/>
        <dbReference type="ChEBI" id="CHEBI:15378"/>
        <dbReference type="ChEBI" id="CHEBI:29969"/>
        <dbReference type="ChEBI" id="CHEBI:57856"/>
        <dbReference type="ChEBI" id="CHEBI:59789"/>
        <dbReference type="ChEBI" id="CHEBI:61961"/>
    </reaction>
    <physiologicalReaction direction="left-to-right" evidence="9">
        <dbReference type="Rhea" id="RHEA:54193"/>
    </physiologicalReaction>
</comment>
<dbReference type="PANTHER" id="PTHR14614:SF14">
    <property type="entry name" value="PROTEIN N-LYSINE METHYLTRANSFERASE METTL21A"/>
    <property type="match status" value="1"/>
</dbReference>
<proteinExistence type="inferred from homology"/>
<name>A0AAV7AH84_ENGPU</name>
<dbReference type="SUPFAM" id="SSF53335">
    <property type="entry name" value="S-adenosyl-L-methionine-dependent methyltransferases"/>
    <property type="match status" value="1"/>
</dbReference>